<protein>
    <submittedName>
        <fullName evidence="1">Uncharacterized protein</fullName>
    </submittedName>
</protein>
<proteinExistence type="predicted"/>
<dbReference type="KEGG" id="nct:NMSP_0651"/>
<sequence>MRNDRVYYRITFVSYIQIKKKVMGIQDLNKLFEIHREIKKIDTENKFNFVIDTDTKEGKTRIVIDEFGTWKKTPSLTEEQASEFRKKGFRQFVPDLIDFKNKLIIEYQEECKGRQGILRRRGKINKKGHDEFSDEDKDIFYELANFNQLKIWENTDVEEQRKEMKEFLEIFASKNNFKN</sequence>
<keyword evidence="2" id="KW-1185">Reference proteome</keyword>
<accession>A0A2Z2HJH6</accession>
<dbReference type="AlphaFoldDB" id="A0A2Z2HJH6"/>
<dbReference type="Proteomes" id="UP000249949">
    <property type="component" value="Chromosome"/>
</dbReference>
<dbReference type="EMBL" id="CP021324">
    <property type="protein sequence ID" value="ARS64272.1"/>
    <property type="molecule type" value="Genomic_DNA"/>
</dbReference>
<gene>
    <name evidence="1" type="ORF">NMSP_0651</name>
</gene>
<organism evidence="1 2">
    <name type="scientific">Candidatus Nitrosomarinus catalinensis</name>
    <dbReference type="NCBI Taxonomy" id="1898749"/>
    <lineage>
        <taxon>Archaea</taxon>
        <taxon>Nitrososphaerota</taxon>
        <taxon>Nitrososphaeria</taxon>
        <taxon>Nitrosopumilales</taxon>
        <taxon>Nitrosopumilaceae</taxon>
        <taxon>Candidatus Nitrosomarinus</taxon>
    </lineage>
</organism>
<name>A0A2Z2HJH6_9ARCH</name>
<evidence type="ECO:0000313" key="2">
    <source>
        <dbReference type="Proteomes" id="UP000249949"/>
    </source>
</evidence>
<evidence type="ECO:0000313" key="1">
    <source>
        <dbReference type="EMBL" id="ARS64272.1"/>
    </source>
</evidence>
<reference evidence="1 2" key="1">
    <citation type="journal article" date="2017" name="Environ. Microbiol.">
        <title>Genome and epigenome of a novel marine Thaumarchaeota strain suggest viral infection, phosphorothioation DNA modification and multiple restriction systems.</title>
        <authorList>
            <person name="Ahlgren N.A."/>
            <person name="Chen Y."/>
            <person name="Needham D.M."/>
            <person name="Parada A.E."/>
            <person name="Sachdeva R."/>
            <person name="Trinh V."/>
            <person name="Chen T."/>
            <person name="Fuhrman J.A."/>
        </authorList>
    </citation>
    <scope>NUCLEOTIDE SEQUENCE [LARGE SCALE GENOMIC DNA]</scope>
    <source>
        <strain evidence="1 2">SPOT01</strain>
    </source>
</reference>